<comment type="caution">
    <text evidence="1">The sequence shown here is derived from an EMBL/GenBank/DDBJ whole genome shotgun (WGS) entry which is preliminary data.</text>
</comment>
<accession>E2NMV2</accession>
<reference evidence="1 2" key="1">
    <citation type="submission" date="2008-12" db="EMBL/GenBank/DDBJ databases">
        <authorList>
            <person name="Fulton L."/>
            <person name="Clifton S."/>
            <person name="Fulton B."/>
            <person name="Xu J."/>
            <person name="Minx P."/>
            <person name="Pepin K.H."/>
            <person name="Johnson M."/>
            <person name="Bhonagiri V."/>
            <person name="Nash W.E."/>
            <person name="Mardis E.R."/>
            <person name="Wilson R.K."/>
        </authorList>
    </citation>
    <scope>NUCLEOTIDE SEQUENCE [LARGE SCALE GENOMIC DNA]</scope>
    <source>
        <strain evidence="1 2">DSM 14838</strain>
    </source>
</reference>
<reference evidence="1 2" key="2">
    <citation type="submission" date="2009-01" db="EMBL/GenBank/DDBJ databases">
        <title>Draft genome sequence of Bacteroides cellulosilyticus (DSM 14838).</title>
        <authorList>
            <person name="Sudarsanam P."/>
            <person name="Ley R."/>
            <person name="Guruge J."/>
            <person name="Turnbaugh P.J."/>
            <person name="Mahowald M."/>
            <person name="Liep D."/>
            <person name="Gordon J."/>
        </authorList>
    </citation>
    <scope>NUCLEOTIDE SEQUENCE [LARGE SCALE GENOMIC DNA]</scope>
    <source>
        <strain evidence="1 2">DSM 14838</strain>
    </source>
</reference>
<protein>
    <submittedName>
        <fullName evidence="1">Uncharacterized protein</fullName>
    </submittedName>
</protein>
<dbReference type="EMBL" id="ACCH01000464">
    <property type="protein sequence ID" value="EEF86755.1"/>
    <property type="molecule type" value="Genomic_DNA"/>
</dbReference>
<proteinExistence type="predicted"/>
<evidence type="ECO:0000313" key="2">
    <source>
        <dbReference type="Proteomes" id="UP000003711"/>
    </source>
</evidence>
<organism evidence="1 2">
    <name type="scientific">Bacteroides cellulosilyticus DSM 14838</name>
    <dbReference type="NCBI Taxonomy" id="537012"/>
    <lineage>
        <taxon>Bacteria</taxon>
        <taxon>Pseudomonadati</taxon>
        <taxon>Bacteroidota</taxon>
        <taxon>Bacteroidia</taxon>
        <taxon>Bacteroidales</taxon>
        <taxon>Bacteroidaceae</taxon>
        <taxon>Bacteroides</taxon>
    </lineage>
</organism>
<evidence type="ECO:0000313" key="1">
    <source>
        <dbReference type="EMBL" id="EEF86755.1"/>
    </source>
</evidence>
<gene>
    <name evidence="1" type="ORF">BACCELL_05646</name>
</gene>
<sequence>MYSYHSFHNLFLFLVIKNVSFVIYNTNCLPKIKGNRELYYSFPYILGRISENRLLPNKL</sequence>
<dbReference type="AlphaFoldDB" id="E2NMV2"/>
<dbReference type="HOGENOM" id="CLU_2950421_0_0_10"/>
<dbReference type="Proteomes" id="UP000003711">
    <property type="component" value="Unassembled WGS sequence"/>
</dbReference>
<name>E2NMV2_9BACE</name>